<dbReference type="GO" id="GO:0046872">
    <property type="term" value="F:metal ion binding"/>
    <property type="evidence" value="ECO:0007669"/>
    <property type="project" value="UniProtKB-KW"/>
</dbReference>
<dbReference type="EMBL" id="PDJE01000001">
    <property type="protein sequence ID" value="PFG31195.1"/>
    <property type="molecule type" value="Genomic_DNA"/>
</dbReference>
<keyword evidence="7" id="KW-1133">Transmembrane helix</keyword>
<evidence type="ECO:0000256" key="6">
    <source>
        <dbReference type="RuleBase" id="RU003983"/>
    </source>
</evidence>
<organism evidence="9 10">
    <name type="scientific">Paramicrobacterium agarici</name>
    <dbReference type="NCBI Taxonomy" id="630514"/>
    <lineage>
        <taxon>Bacteria</taxon>
        <taxon>Bacillati</taxon>
        <taxon>Actinomycetota</taxon>
        <taxon>Actinomycetes</taxon>
        <taxon>Micrococcales</taxon>
        <taxon>Microbacteriaceae</taxon>
        <taxon>Paramicrobacterium</taxon>
    </lineage>
</organism>
<dbReference type="PANTHER" id="PTHR34978:SF3">
    <property type="entry name" value="SLR0241 PROTEIN"/>
    <property type="match status" value="1"/>
</dbReference>
<sequence>MLLASALLAALAFALAWPVPIVLARAAWPSRAPALALFVWQAVAVAGVLSTLGALVTFGVSGLSPTVSDGVRLLIDGVMSGTTPAGLGALHIFALCCAVLFAGHLLLSVLTTVVRTERERRRQHDLVALLSAPDSTVPGARVMEYPAPVAYCLPGAFRTATVLTDGLVKALSSDEVHAVIAHERAHLTQQHHLLLLAFRAWRKALPWFPIATRASDAVGLLVEMLADDTARAESSAHSLVSAIVAVATGGGGSPDVGVADATPQSAAPRVTRLLRDRNPLPRVVVFGVLLAAISLVCVPPILLLAA</sequence>
<comment type="cofactor">
    <cofactor evidence="6">
        <name>Zn(2+)</name>
        <dbReference type="ChEBI" id="CHEBI:29105"/>
    </cofactor>
    <text evidence="6">Binds 1 zinc ion per subunit.</text>
</comment>
<protein>
    <submittedName>
        <fullName evidence="9">Peptidase M48-like protein</fullName>
    </submittedName>
</protein>
<dbReference type="AlphaFoldDB" id="A0A2A9DYI1"/>
<dbReference type="CDD" id="cd07326">
    <property type="entry name" value="M56_BlaR1_MecR1_like"/>
    <property type="match status" value="1"/>
</dbReference>
<name>A0A2A9DYI1_9MICO</name>
<feature type="transmembrane region" description="Helical" evidence="7">
    <location>
        <begin position="92"/>
        <end position="114"/>
    </location>
</feature>
<reference evidence="9 10" key="1">
    <citation type="submission" date="2017-10" db="EMBL/GenBank/DDBJ databases">
        <title>Sequencing the genomes of 1000 actinobacteria strains.</title>
        <authorList>
            <person name="Klenk H.-P."/>
        </authorList>
    </citation>
    <scope>NUCLEOTIDE SEQUENCE [LARGE SCALE GENOMIC DNA]</scope>
    <source>
        <strain evidence="9 10">DSM 21798</strain>
    </source>
</reference>
<proteinExistence type="inferred from homology"/>
<dbReference type="GO" id="GO:0004222">
    <property type="term" value="F:metalloendopeptidase activity"/>
    <property type="evidence" value="ECO:0007669"/>
    <property type="project" value="InterPro"/>
</dbReference>
<comment type="similarity">
    <text evidence="6">Belongs to the peptidase M48 family.</text>
</comment>
<evidence type="ECO:0000256" key="4">
    <source>
        <dbReference type="ARBA" id="ARBA00022833"/>
    </source>
</evidence>
<keyword evidence="5 6" id="KW-0482">Metalloprotease</keyword>
<evidence type="ECO:0000259" key="8">
    <source>
        <dbReference type="Pfam" id="PF01435"/>
    </source>
</evidence>
<evidence type="ECO:0000313" key="9">
    <source>
        <dbReference type="EMBL" id="PFG31195.1"/>
    </source>
</evidence>
<keyword evidence="4 6" id="KW-0862">Zinc</keyword>
<comment type="caution">
    <text evidence="9">The sequence shown here is derived from an EMBL/GenBank/DDBJ whole genome shotgun (WGS) entry which is preliminary data.</text>
</comment>
<evidence type="ECO:0000256" key="5">
    <source>
        <dbReference type="ARBA" id="ARBA00023049"/>
    </source>
</evidence>
<keyword evidence="1 6" id="KW-0645">Protease</keyword>
<accession>A0A2A9DYI1</accession>
<gene>
    <name evidence="9" type="ORF">ATJ78_2150</name>
</gene>
<dbReference type="PANTHER" id="PTHR34978">
    <property type="entry name" value="POSSIBLE SENSOR-TRANSDUCER PROTEIN BLAR"/>
    <property type="match status" value="1"/>
</dbReference>
<keyword evidence="10" id="KW-1185">Reference proteome</keyword>
<dbReference type="Gene3D" id="3.30.2010.10">
    <property type="entry name" value="Metalloproteases ('zincins'), catalytic domain"/>
    <property type="match status" value="1"/>
</dbReference>
<evidence type="ECO:0000313" key="10">
    <source>
        <dbReference type="Proteomes" id="UP000221369"/>
    </source>
</evidence>
<keyword evidence="2" id="KW-0479">Metal-binding</keyword>
<evidence type="ECO:0000256" key="1">
    <source>
        <dbReference type="ARBA" id="ARBA00022670"/>
    </source>
</evidence>
<keyword evidence="3 6" id="KW-0378">Hydrolase</keyword>
<dbReference type="GO" id="GO:0006508">
    <property type="term" value="P:proteolysis"/>
    <property type="evidence" value="ECO:0007669"/>
    <property type="project" value="UniProtKB-KW"/>
</dbReference>
<evidence type="ECO:0000256" key="2">
    <source>
        <dbReference type="ARBA" id="ARBA00022723"/>
    </source>
</evidence>
<keyword evidence="7" id="KW-0812">Transmembrane</keyword>
<dbReference type="Pfam" id="PF01435">
    <property type="entry name" value="Peptidase_M48"/>
    <property type="match status" value="1"/>
</dbReference>
<feature type="transmembrane region" description="Helical" evidence="7">
    <location>
        <begin position="34"/>
        <end position="58"/>
    </location>
</feature>
<feature type="domain" description="Peptidase M48" evidence="8">
    <location>
        <begin position="121"/>
        <end position="198"/>
    </location>
</feature>
<feature type="transmembrane region" description="Helical" evidence="7">
    <location>
        <begin position="283"/>
        <end position="305"/>
    </location>
</feature>
<dbReference type="RefSeq" id="WP_169923440.1">
    <property type="nucleotide sequence ID" value="NZ_PDJE01000001.1"/>
</dbReference>
<keyword evidence="7" id="KW-0472">Membrane</keyword>
<dbReference type="InterPro" id="IPR001915">
    <property type="entry name" value="Peptidase_M48"/>
</dbReference>
<evidence type="ECO:0000256" key="3">
    <source>
        <dbReference type="ARBA" id="ARBA00022801"/>
    </source>
</evidence>
<dbReference type="InterPro" id="IPR052173">
    <property type="entry name" value="Beta-lactam_resp_regulator"/>
</dbReference>
<evidence type="ECO:0000256" key="7">
    <source>
        <dbReference type="SAM" id="Phobius"/>
    </source>
</evidence>
<dbReference type="Proteomes" id="UP000221369">
    <property type="component" value="Unassembled WGS sequence"/>
</dbReference>